<organism evidence="1">
    <name type="scientific">freshwater metagenome</name>
    <dbReference type="NCBI Taxonomy" id="449393"/>
    <lineage>
        <taxon>unclassified sequences</taxon>
        <taxon>metagenomes</taxon>
        <taxon>ecological metagenomes</taxon>
    </lineage>
</organism>
<reference evidence="1" key="1">
    <citation type="submission" date="2020-05" db="EMBL/GenBank/DDBJ databases">
        <authorList>
            <person name="Chiriac C."/>
            <person name="Salcher M."/>
            <person name="Ghai R."/>
            <person name="Kavagutti S V."/>
        </authorList>
    </citation>
    <scope>NUCLEOTIDE SEQUENCE</scope>
</reference>
<protein>
    <submittedName>
        <fullName evidence="1">Unannotated protein</fullName>
    </submittedName>
</protein>
<dbReference type="AlphaFoldDB" id="A0A6J7DXV4"/>
<gene>
    <name evidence="1" type="ORF">UFOPK3376_00997</name>
</gene>
<evidence type="ECO:0000313" key="1">
    <source>
        <dbReference type="EMBL" id="CAB4873810.1"/>
    </source>
</evidence>
<name>A0A6J7DXV4_9ZZZZ</name>
<sequence length="83" mass="9001">MGVLQRFYAMLSRGEPADPDELVEVALVRIASGPMTVARLCSEGFHAVGNETFNIVTNVCSDYRILVPRREADGASALLQSFA</sequence>
<proteinExistence type="predicted"/>
<dbReference type="EMBL" id="CAFBLP010000019">
    <property type="protein sequence ID" value="CAB4873810.1"/>
    <property type="molecule type" value="Genomic_DNA"/>
</dbReference>
<accession>A0A6J7DXV4</accession>